<feature type="chain" id="PRO_5021023107" evidence="3">
    <location>
        <begin position="22"/>
        <end position="394"/>
    </location>
</feature>
<keyword evidence="6" id="KW-1185">Reference proteome</keyword>
<evidence type="ECO:0000256" key="1">
    <source>
        <dbReference type="ARBA" id="ARBA00010062"/>
    </source>
</evidence>
<name>A0A4R6DGN3_9RHOO</name>
<feature type="signal peptide" evidence="3">
    <location>
        <begin position="1"/>
        <end position="21"/>
    </location>
</feature>
<dbReference type="CDD" id="cd06338">
    <property type="entry name" value="PBP1_ABC_ligand_binding-like"/>
    <property type="match status" value="1"/>
</dbReference>
<evidence type="ECO:0000259" key="4">
    <source>
        <dbReference type="Pfam" id="PF13458"/>
    </source>
</evidence>
<protein>
    <submittedName>
        <fullName evidence="5">Amino acid/amide ABC transporter substrate-binding protein (HAAT family)</fullName>
    </submittedName>
</protein>
<accession>A0A4R6DGN3</accession>
<dbReference type="Gene3D" id="3.40.50.2300">
    <property type="match status" value="2"/>
</dbReference>
<evidence type="ECO:0000256" key="2">
    <source>
        <dbReference type="ARBA" id="ARBA00022729"/>
    </source>
</evidence>
<dbReference type="RefSeq" id="WP_133595146.1">
    <property type="nucleotide sequence ID" value="NZ_SNVV01000037.1"/>
</dbReference>
<evidence type="ECO:0000313" key="6">
    <source>
        <dbReference type="Proteomes" id="UP000295129"/>
    </source>
</evidence>
<gene>
    <name evidence="5" type="ORF">C7389_13723</name>
</gene>
<evidence type="ECO:0000256" key="3">
    <source>
        <dbReference type="SAM" id="SignalP"/>
    </source>
</evidence>
<reference evidence="5 6" key="1">
    <citation type="submission" date="2019-03" db="EMBL/GenBank/DDBJ databases">
        <title>Genomic Encyclopedia of Type Strains, Phase IV (KMG-IV): sequencing the most valuable type-strain genomes for metagenomic binning, comparative biology and taxonomic classification.</title>
        <authorList>
            <person name="Goeker M."/>
        </authorList>
    </citation>
    <scope>NUCLEOTIDE SEQUENCE [LARGE SCALE GENOMIC DNA]</scope>
    <source>
        <strain evidence="5 6">DSM 12121</strain>
    </source>
</reference>
<dbReference type="Proteomes" id="UP000295129">
    <property type="component" value="Unassembled WGS sequence"/>
</dbReference>
<sequence>MRLKHLLSALALGTLAIAAHAQNTIKIGAPLALTGSLADEAKKQQVAYAMWRDRVNAAGGINVGGTKMKVELVESDYQSNAQRAQQMAEKMISQDKVDFMTSPFGSGHTKVVAGVAERYGVPVVAPSASSESVFDQGYKYLFGTLAPNGGLVQTMAKLFIQQMPNVKTVAILGREDVFPKSMAVSMQEAAKAAGLTIVHDELYPVGNLDFSASMSKIKAAKPDWIYVTGYDKDLILARKQMADLGVTAPIVTMVTGPAYPEFINNLGKLADNVSSVTWWHQATPYTADDVFGSTKAFHDEYVSRAKAEPDYVGASSAAALVALQKAIEKAGTLDKAKVRDALAALDITTFYGPIKFGANGMNAGRELPVIQVQGGKVVLLYPEAIKQADLKPFN</sequence>
<dbReference type="SUPFAM" id="SSF53822">
    <property type="entry name" value="Periplasmic binding protein-like I"/>
    <property type="match status" value="1"/>
</dbReference>
<dbReference type="PANTHER" id="PTHR30483">
    <property type="entry name" value="LEUCINE-SPECIFIC-BINDING PROTEIN"/>
    <property type="match status" value="1"/>
</dbReference>
<dbReference type="OrthoDB" id="9783240at2"/>
<dbReference type="PANTHER" id="PTHR30483:SF37">
    <property type="entry name" value="ABC TRANSPORTER SUBSTRATE-BINDING PROTEIN"/>
    <property type="match status" value="1"/>
</dbReference>
<dbReference type="EMBL" id="SNVV01000037">
    <property type="protein sequence ID" value="TDN43821.1"/>
    <property type="molecule type" value="Genomic_DNA"/>
</dbReference>
<comment type="similarity">
    <text evidence="1">Belongs to the leucine-binding protein family.</text>
</comment>
<evidence type="ECO:0000313" key="5">
    <source>
        <dbReference type="EMBL" id="TDN43821.1"/>
    </source>
</evidence>
<organism evidence="5 6">
    <name type="scientific">Azoarcus indigens</name>
    <dbReference type="NCBI Taxonomy" id="29545"/>
    <lineage>
        <taxon>Bacteria</taxon>
        <taxon>Pseudomonadati</taxon>
        <taxon>Pseudomonadota</taxon>
        <taxon>Betaproteobacteria</taxon>
        <taxon>Rhodocyclales</taxon>
        <taxon>Zoogloeaceae</taxon>
        <taxon>Azoarcus</taxon>
    </lineage>
</organism>
<dbReference type="InterPro" id="IPR028081">
    <property type="entry name" value="Leu-bd"/>
</dbReference>
<feature type="domain" description="Leucine-binding protein" evidence="4">
    <location>
        <begin position="24"/>
        <end position="376"/>
    </location>
</feature>
<dbReference type="AlphaFoldDB" id="A0A4R6DGN3"/>
<comment type="caution">
    <text evidence="5">The sequence shown here is derived from an EMBL/GenBank/DDBJ whole genome shotgun (WGS) entry which is preliminary data.</text>
</comment>
<dbReference type="InterPro" id="IPR028082">
    <property type="entry name" value="Peripla_BP_I"/>
</dbReference>
<keyword evidence="2 3" id="KW-0732">Signal</keyword>
<proteinExistence type="inferred from homology"/>
<dbReference type="Pfam" id="PF13458">
    <property type="entry name" value="Peripla_BP_6"/>
    <property type="match status" value="1"/>
</dbReference>
<dbReference type="InterPro" id="IPR051010">
    <property type="entry name" value="BCAA_transport"/>
</dbReference>